<gene>
    <name evidence="2" type="ORF">CTEN210_13859</name>
</gene>
<keyword evidence="3" id="KW-1185">Reference proteome</keyword>
<dbReference type="Gene3D" id="1.10.287.1490">
    <property type="match status" value="1"/>
</dbReference>
<feature type="coiled-coil region" evidence="1">
    <location>
        <begin position="154"/>
        <end position="202"/>
    </location>
</feature>
<proteinExistence type="predicted"/>
<evidence type="ECO:0000313" key="2">
    <source>
        <dbReference type="EMBL" id="GFH57383.1"/>
    </source>
</evidence>
<feature type="coiled-coil region" evidence="1">
    <location>
        <begin position="392"/>
        <end position="419"/>
    </location>
</feature>
<feature type="coiled-coil region" evidence="1">
    <location>
        <begin position="22"/>
        <end position="56"/>
    </location>
</feature>
<feature type="coiled-coil region" evidence="1">
    <location>
        <begin position="235"/>
        <end position="339"/>
    </location>
</feature>
<feature type="coiled-coil region" evidence="1">
    <location>
        <begin position="452"/>
        <end position="493"/>
    </location>
</feature>
<keyword evidence="1" id="KW-0175">Coiled coil</keyword>
<sequence length="517" mass="59569">MDTDLQGYLDWGSSVNVNEDLTRAIKQEIQDLNQDLRNLSHSIQTEEKTAAQVQRDYSHSLSELTLFVRSAADEKDNAAMNEQIQMKLGESLQNEIVTVISQKTDNTSLTENKENVSPEDGMTEYIIKRARDVKKLTAIIHASQERIGACQVRLEEAEFELRNANDSFNREQKNHKRWKGEVEDARKEHANEERRVKGIRDSLARRRKNAAEYTNQTTACMKEYDSVKEEHGAEEDKFKIQLEEMTKRLSNKEAEVEAASESKSMIEKQVNDLNTQFQKIEEIRKERDSIRNASKQITNLLQTERQSLDELRQKVQQQKERYENNLKATEELEKEKVEVDEMCVQGQKDEQELAVMKEDLSHIQVEDEKALRAIHELQQRTDTHKKSGSADIIEKKQAIENVEKEIVEKLSEKEQLKDAVCKMNETIADLNASTAQEIALHENLKNSFEDAAIVHQKELAKVLEEAKKAEANNEKAKLELIAEKITLEKLERGAAIIEDTDKREKEFEARDPVVLAQ</sequence>
<evidence type="ECO:0000256" key="1">
    <source>
        <dbReference type="SAM" id="Coils"/>
    </source>
</evidence>
<dbReference type="Proteomes" id="UP001054902">
    <property type="component" value="Unassembled WGS sequence"/>
</dbReference>
<organism evidence="2 3">
    <name type="scientific">Chaetoceros tenuissimus</name>
    <dbReference type="NCBI Taxonomy" id="426638"/>
    <lineage>
        <taxon>Eukaryota</taxon>
        <taxon>Sar</taxon>
        <taxon>Stramenopiles</taxon>
        <taxon>Ochrophyta</taxon>
        <taxon>Bacillariophyta</taxon>
        <taxon>Coscinodiscophyceae</taxon>
        <taxon>Chaetocerotophycidae</taxon>
        <taxon>Chaetocerotales</taxon>
        <taxon>Chaetocerotaceae</taxon>
        <taxon>Chaetoceros</taxon>
    </lineage>
</organism>
<reference evidence="2 3" key="1">
    <citation type="journal article" date="2021" name="Sci. Rep.">
        <title>The genome of the diatom Chaetoceros tenuissimus carries an ancient integrated fragment of an extant virus.</title>
        <authorList>
            <person name="Hongo Y."/>
            <person name="Kimura K."/>
            <person name="Takaki Y."/>
            <person name="Yoshida Y."/>
            <person name="Baba S."/>
            <person name="Kobayashi G."/>
            <person name="Nagasaki K."/>
            <person name="Hano T."/>
            <person name="Tomaru Y."/>
        </authorList>
    </citation>
    <scope>NUCLEOTIDE SEQUENCE [LARGE SCALE GENOMIC DNA]</scope>
    <source>
        <strain evidence="2 3">NIES-3715</strain>
    </source>
</reference>
<dbReference type="AlphaFoldDB" id="A0AAD3D420"/>
<protein>
    <submittedName>
        <fullName evidence="2">Uncharacterized protein</fullName>
    </submittedName>
</protein>
<accession>A0AAD3D420</accession>
<evidence type="ECO:0000313" key="3">
    <source>
        <dbReference type="Proteomes" id="UP001054902"/>
    </source>
</evidence>
<comment type="caution">
    <text evidence="2">The sequence shown here is derived from an EMBL/GenBank/DDBJ whole genome shotgun (WGS) entry which is preliminary data.</text>
</comment>
<name>A0AAD3D420_9STRA</name>
<dbReference type="EMBL" id="BLLK01000058">
    <property type="protein sequence ID" value="GFH57383.1"/>
    <property type="molecule type" value="Genomic_DNA"/>
</dbReference>